<evidence type="ECO:0000313" key="1">
    <source>
        <dbReference type="EMBL" id="NWF47773.1"/>
    </source>
</evidence>
<comment type="caution">
    <text evidence="1">The sequence shown here is derived from an EMBL/GenBank/DDBJ whole genome shotgun (WGS) entry which is preliminary data.</text>
</comment>
<reference evidence="1 2" key="1">
    <citation type="submission" date="2019-09" db="EMBL/GenBank/DDBJ databases">
        <title>Hydrogenophaga aromatica sp. nov., isolated from a para-xylene-degrading enrichment culture.</title>
        <authorList>
            <person name="Tancsics A."/>
            <person name="Banerjee S."/>
        </authorList>
    </citation>
    <scope>NUCLEOTIDE SEQUENCE [LARGE SCALE GENOMIC DNA]</scope>
    <source>
        <strain evidence="1 2">D2P1</strain>
    </source>
</reference>
<dbReference type="Proteomes" id="UP000545507">
    <property type="component" value="Unassembled WGS sequence"/>
</dbReference>
<accession>A0A7Y8L025</accession>
<dbReference type="EMBL" id="VYGV01000023">
    <property type="protein sequence ID" value="NWF47773.1"/>
    <property type="molecule type" value="Genomic_DNA"/>
</dbReference>
<proteinExistence type="predicted"/>
<name>A0A7Y8L025_9BURK</name>
<gene>
    <name evidence="1" type="ORF">F3K02_21320</name>
</gene>
<dbReference type="CDD" id="cd18722">
    <property type="entry name" value="PIN_NicB-like"/>
    <property type="match status" value="1"/>
</dbReference>
<dbReference type="Gene3D" id="3.40.50.1010">
    <property type="entry name" value="5'-nuclease"/>
    <property type="match status" value="1"/>
</dbReference>
<protein>
    <submittedName>
        <fullName evidence="1">NYN domain-containing protein</fullName>
    </submittedName>
</protein>
<organism evidence="1 2">
    <name type="scientific">Hydrogenophaga aromaticivorans</name>
    <dbReference type="NCBI Taxonomy" id="2610898"/>
    <lineage>
        <taxon>Bacteria</taxon>
        <taxon>Pseudomonadati</taxon>
        <taxon>Pseudomonadota</taxon>
        <taxon>Betaproteobacteria</taxon>
        <taxon>Burkholderiales</taxon>
        <taxon>Comamonadaceae</taxon>
        <taxon>Hydrogenophaga</taxon>
    </lineage>
</organism>
<dbReference type="AlphaFoldDB" id="A0A7Y8L025"/>
<keyword evidence="2" id="KW-1185">Reference proteome</keyword>
<evidence type="ECO:0000313" key="2">
    <source>
        <dbReference type="Proteomes" id="UP000545507"/>
    </source>
</evidence>
<sequence>MLHQLDCCADGGKSRRKPVFSLLGGKLLRTRIYVDGYNLYYGCLKRSPHKWLDLLHLFEAHVLPSSVPGAGVATTSPWKSATDPLLFYYTAPIKEVAAKAPDSVDSQKAYHAALQAHCGNRLKLVLGNYSLIKAKAKQIDPKDPKKPMGLCDPVEIWKLEEKKSDVALALQAYHDALTKEVDMVVIVTNDTDVAPALQMIRNNTKAQIGLVIPTTDLTRKPNAELVQLAHWSRTNITEAELKSAQLPLHVNKGNGKFMRKPTSWYQNPEVMEEAFRLGIVACGSVTSFVRWLNAPNPYFGDASPLALLDDASLETGVPVMEFMRDWEQKKLFEQQNKNQQPKLCDVDALQITMPE</sequence>
<dbReference type="RefSeq" id="WP_177137668.1">
    <property type="nucleotide sequence ID" value="NZ_VYGV01000023.1"/>
</dbReference>